<dbReference type="PANTHER" id="PTHR44086">
    <property type="entry name" value="THIOSULFATE SULFURTRANSFERASE RDL2, MITOCHONDRIAL-RELATED"/>
    <property type="match status" value="1"/>
</dbReference>
<evidence type="ECO:0000313" key="2">
    <source>
        <dbReference type="EMBL" id="ODV93268.1"/>
    </source>
</evidence>
<dbReference type="InterPro" id="IPR001763">
    <property type="entry name" value="Rhodanese-like_dom"/>
</dbReference>
<dbReference type="OrthoDB" id="566238at2759"/>
<accession>A0A1E4TNL2</accession>
<evidence type="ECO:0000259" key="1">
    <source>
        <dbReference type="PROSITE" id="PS50206"/>
    </source>
</evidence>
<reference evidence="3" key="1">
    <citation type="submission" date="2016-05" db="EMBL/GenBank/DDBJ databases">
        <title>Comparative genomics of biotechnologically important yeasts.</title>
        <authorList>
            <consortium name="DOE Joint Genome Institute"/>
            <person name="Riley R."/>
            <person name="Haridas S."/>
            <person name="Wolfe K.H."/>
            <person name="Lopes M.R."/>
            <person name="Hittinger C.T."/>
            <person name="Goker M."/>
            <person name="Salamov A."/>
            <person name="Wisecaver J."/>
            <person name="Long T.M."/>
            <person name="Aerts A.L."/>
            <person name="Barry K."/>
            <person name="Choi C."/>
            <person name="Clum A."/>
            <person name="Coughlan A.Y."/>
            <person name="Deshpande S."/>
            <person name="Douglass A.P."/>
            <person name="Hanson S.J."/>
            <person name="Klenk H.-P."/>
            <person name="Labutti K."/>
            <person name="Lapidus A."/>
            <person name="Lindquist E."/>
            <person name="Lipzen A."/>
            <person name="Meier-Kolthoff J.P."/>
            <person name="Ohm R.A."/>
            <person name="Otillar R.P."/>
            <person name="Pangilinan J."/>
            <person name="Peng Y."/>
            <person name="Rokas A."/>
            <person name="Rosa C.A."/>
            <person name="Scheuner C."/>
            <person name="Sibirny A.A."/>
            <person name="Slot J.C."/>
            <person name="Stielow J.B."/>
            <person name="Sun H."/>
            <person name="Kurtzman C.P."/>
            <person name="Blackwell M."/>
            <person name="Grigoriev I.V."/>
            <person name="Jeffries T.W."/>
        </authorList>
    </citation>
    <scope>NUCLEOTIDE SEQUENCE [LARGE SCALE GENOMIC DNA]</scope>
    <source>
        <strain evidence="3">NRRL Y-2460</strain>
    </source>
</reference>
<keyword evidence="3" id="KW-1185">Reference proteome</keyword>
<dbReference type="CDD" id="cd01519">
    <property type="entry name" value="RHOD_HSP67B2"/>
    <property type="match status" value="1"/>
</dbReference>
<dbReference type="EMBL" id="KV454018">
    <property type="protein sequence ID" value="ODV93268.1"/>
    <property type="molecule type" value="Genomic_DNA"/>
</dbReference>
<proteinExistence type="predicted"/>
<dbReference type="AlphaFoldDB" id="A0A1E4TNL2"/>
<sequence length="197" mass="22457">MLNLFKRSSSLKFLSKTVSFRLFSAVRNGGAGNNLLLNIQKHQIVNRNFWISLKSSMRYQSNGILKETPEAKLYDYDAIKKVVALNKDKLGDKILVDVREPEELKTFGKIPTAINIPYKSSPGALDLPEEEFKDRFGFDKPSVDKELIFYCQGGVRSTLAEELASTFGYKKRGNYVGSWNDWNKHEGEHKESEPESK</sequence>
<dbReference type="PROSITE" id="PS50206">
    <property type="entry name" value="RHODANESE_3"/>
    <property type="match status" value="1"/>
</dbReference>
<dbReference type="GO" id="GO:0004792">
    <property type="term" value="F:thiosulfate-cyanide sulfurtransferase activity"/>
    <property type="evidence" value="ECO:0007669"/>
    <property type="project" value="TreeGrafter"/>
</dbReference>
<dbReference type="SMART" id="SM00450">
    <property type="entry name" value="RHOD"/>
    <property type="match status" value="1"/>
</dbReference>
<dbReference type="GO" id="GO:0005739">
    <property type="term" value="C:mitochondrion"/>
    <property type="evidence" value="ECO:0007669"/>
    <property type="project" value="TreeGrafter"/>
</dbReference>
<dbReference type="Pfam" id="PF00581">
    <property type="entry name" value="Rhodanese"/>
    <property type="match status" value="1"/>
</dbReference>
<dbReference type="SUPFAM" id="SSF52821">
    <property type="entry name" value="Rhodanese/Cell cycle control phosphatase"/>
    <property type="match status" value="1"/>
</dbReference>
<feature type="domain" description="Rhodanese" evidence="1">
    <location>
        <begin position="89"/>
        <end position="191"/>
    </location>
</feature>
<dbReference type="STRING" id="669874.A0A1E4TNL2"/>
<dbReference type="Gene3D" id="3.40.250.10">
    <property type="entry name" value="Rhodanese-like domain"/>
    <property type="match status" value="1"/>
</dbReference>
<name>A0A1E4TNL2_PACTA</name>
<organism evidence="2 3">
    <name type="scientific">Pachysolen tannophilus NRRL Y-2460</name>
    <dbReference type="NCBI Taxonomy" id="669874"/>
    <lineage>
        <taxon>Eukaryota</taxon>
        <taxon>Fungi</taxon>
        <taxon>Dikarya</taxon>
        <taxon>Ascomycota</taxon>
        <taxon>Saccharomycotina</taxon>
        <taxon>Pichiomycetes</taxon>
        <taxon>Pachysolenaceae</taxon>
        <taxon>Pachysolen</taxon>
    </lineage>
</organism>
<dbReference type="Proteomes" id="UP000094236">
    <property type="component" value="Unassembled WGS sequence"/>
</dbReference>
<protein>
    <recommendedName>
        <fullName evidence="1">Rhodanese domain-containing protein</fullName>
    </recommendedName>
</protein>
<evidence type="ECO:0000313" key="3">
    <source>
        <dbReference type="Proteomes" id="UP000094236"/>
    </source>
</evidence>
<dbReference type="InterPro" id="IPR036873">
    <property type="entry name" value="Rhodanese-like_dom_sf"/>
</dbReference>
<dbReference type="PANTHER" id="PTHR44086:SF10">
    <property type="entry name" value="THIOSULFATE SULFURTRANSFERASE_RHODANESE-LIKE DOMAIN-CONTAINING PROTEIN 3"/>
    <property type="match status" value="1"/>
</dbReference>
<gene>
    <name evidence="2" type="ORF">PACTADRAFT_51881</name>
</gene>